<evidence type="ECO:0000313" key="3">
    <source>
        <dbReference type="EMBL" id="KZM84287.1"/>
    </source>
</evidence>
<keyword evidence="1" id="KW-0472">Membrane</keyword>
<protein>
    <submittedName>
        <fullName evidence="3">Uncharacterized protein</fullName>
    </submittedName>
</protein>
<gene>
    <name evidence="3" type="ORF">DCAR_028419</name>
</gene>
<feature type="chain" id="PRO_5008044702" evidence="2">
    <location>
        <begin position="26"/>
        <end position="535"/>
    </location>
</feature>
<dbReference type="GO" id="GO:0016020">
    <property type="term" value="C:membrane"/>
    <property type="evidence" value="ECO:0007669"/>
    <property type="project" value="TreeGrafter"/>
</dbReference>
<feature type="transmembrane region" description="Helical" evidence="1">
    <location>
        <begin position="89"/>
        <end position="111"/>
    </location>
</feature>
<dbReference type="AlphaFoldDB" id="A0A175YLQ4"/>
<feature type="transmembrane region" description="Helical" evidence="1">
    <location>
        <begin position="241"/>
        <end position="265"/>
    </location>
</feature>
<name>A0A175YLQ4_DAUCS</name>
<evidence type="ECO:0000256" key="2">
    <source>
        <dbReference type="SAM" id="SignalP"/>
    </source>
</evidence>
<dbReference type="EMBL" id="LNRQ01000008">
    <property type="protein sequence ID" value="KZM84287.1"/>
    <property type="molecule type" value="Genomic_DNA"/>
</dbReference>
<dbReference type="OrthoDB" id="1922814at2759"/>
<feature type="signal peptide" evidence="2">
    <location>
        <begin position="1"/>
        <end position="25"/>
    </location>
</feature>
<evidence type="ECO:0000256" key="1">
    <source>
        <dbReference type="SAM" id="Phobius"/>
    </source>
</evidence>
<dbReference type="PANTHER" id="PTHR31414:SF18">
    <property type="entry name" value="TRANSMEMBRANE PROTEIN-RELATED"/>
    <property type="match status" value="1"/>
</dbReference>
<dbReference type="Gramene" id="KZM84287">
    <property type="protein sequence ID" value="KZM84287"/>
    <property type="gene ID" value="DCAR_028419"/>
</dbReference>
<dbReference type="PANTHER" id="PTHR31414">
    <property type="entry name" value="TRANSMEMBRANE PROTEIN DDB_G0292058"/>
    <property type="match status" value="1"/>
</dbReference>
<keyword evidence="1" id="KW-0812">Transmembrane</keyword>
<feature type="transmembrane region" description="Helical" evidence="1">
    <location>
        <begin position="272"/>
        <end position="296"/>
    </location>
</feature>
<dbReference type="OMA" id="LVECQTV"/>
<keyword evidence="1" id="KW-1133">Transmembrane helix</keyword>
<comment type="caution">
    <text evidence="3">The sequence shown here is derived from an EMBL/GenBank/DDBJ whole genome shotgun (WGS) entry which is preliminary data.</text>
</comment>
<feature type="transmembrane region" description="Helical" evidence="1">
    <location>
        <begin position="132"/>
        <end position="154"/>
    </location>
</feature>
<dbReference type="InterPro" id="IPR040283">
    <property type="entry name" value="DDB_G0292058-like"/>
</dbReference>
<feature type="transmembrane region" description="Helical" evidence="1">
    <location>
        <begin position="471"/>
        <end position="492"/>
    </location>
</feature>
<organism evidence="3">
    <name type="scientific">Daucus carota subsp. sativus</name>
    <name type="common">Carrot</name>
    <dbReference type="NCBI Taxonomy" id="79200"/>
    <lineage>
        <taxon>Eukaryota</taxon>
        <taxon>Viridiplantae</taxon>
        <taxon>Streptophyta</taxon>
        <taxon>Embryophyta</taxon>
        <taxon>Tracheophyta</taxon>
        <taxon>Spermatophyta</taxon>
        <taxon>Magnoliopsida</taxon>
        <taxon>eudicotyledons</taxon>
        <taxon>Gunneridae</taxon>
        <taxon>Pentapetalae</taxon>
        <taxon>asterids</taxon>
        <taxon>campanulids</taxon>
        <taxon>Apiales</taxon>
        <taxon>Apiaceae</taxon>
        <taxon>Apioideae</taxon>
        <taxon>Scandiceae</taxon>
        <taxon>Daucinae</taxon>
        <taxon>Daucus</taxon>
        <taxon>Daucus sect. Daucus</taxon>
    </lineage>
</organism>
<dbReference type="STRING" id="79200.A0A175YLQ4"/>
<sequence length="535" mass="59744">MGLTKMVVSLSVVVILFLSFSSSTAQPLSSGAVADNHSVDTQNGTQPVKQKDDTVRVDPLNHLRKYRGGYEIRDLHYWSSTVYTGVPGYALGVLWLLCGISYGLYLLVTKFCFKCYDKRRLRKRSLYTSQYYIWPVLLAVIFTILAIIGCGIVLGGDAKFHSRAKTVVDIIIDTAEEASTTIFNTTDAMRLMRSNLDSAYGGTAEAASFLNSTSVRLDSTASDIEREAKKNRHLIDLGLKIVYIVTMSIISLTLAASIALLVFGILKRRRALYLFVVICWLLAVFCWLFFGLYFFLENFAQDTCTALESFQRDPYNNTLSSILPCDELVSTQSDLKDVSAGVYNLVNQVNANLSAQEADSFVQICNPFSAPPEYNYQPENCPTSSIRIGDIPAAVKQIACTDSDDKNQTCVGGIYISNTEFRRLEAYTTSIQNLLNAYPGMDSLVECQTVKNAFAEILEKHCKPLKRDTHMVWASMAYLSSVMVILVLLWTYQASRWRKDHYSDSSVKPHFAAYVNEFETVEAVNKQSDDPSSVV</sequence>
<proteinExistence type="predicted"/>
<keyword evidence="2" id="KW-0732">Signal</keyword>
<reference evidence="3" key="1">
    <citation type="journal article" date="2016" name="Nat. Genet.">
        <title>A high-quality carrot genome assembly provides new insights into carotenoid accumulation and asterid genome evolution.</title>
        <authorList>
            <person name="Iorizzo M."/>
            <person name="Ellison S."/>
            <person name="Senalik D."/>
            <person name="Zeng P."/>
            <person name="Satapoomin P."/>
            <person name="Huang J."/>
            <person name="Bowman M."/>
            <person name="Iovene M."/>
            <person name="Sanseverino W."/>
            <person name="Cavagnaro P."/>
            <person name="Yildiz M."/>
            <person name="Macko-Podgorni A."/>
            <person name="Moranska E."/>
            <person name="Grzebelus E."/>
            <person name="Grzebelus D."/>
            <person name="Ashrafi H."/>
            <person name="Zheng Z."/>
            <person name="Cheng S."/>
            <person name="Spooner D."/>
            <person name="Van Deynze A."/>
            <person name="Simon P."/>
        </authorList>
    </citation>
    <scope>NUCLEOTIDE SEQUENCE [LARGE SCALE GENOMIC DNA]</scope>
    <source>
        <tissue evidence="3">Leaf</tissue>
    </source>
</reference>
<accession>A0A175YLQ4</accession>